<feature type="domain" description="Zn(2)-C6 fungal-type" evidence="3">
    <location>
        <begin position="1"/>
        <end position="31"/>
    </location>
</feature>
<protein>
    <recommendedName>
        <fullName evidence="3">Zn(2)-C6 fungal-type domain-containing protein</fullName>
    </recommendedName>
</protein>
<dbReference type="GO" id="GO:0005634">
    <property type="term" value="C:nucleus"/>
    <property type="evidence" value="ECO:0007669"/>
    <property type="project" value="UniProtKB-SubCell"/>
</dbReference>
<evidence type="ECO:0000313" key="4">
    <source>
        <dbReference type="EMBL" id="KIM93670.1"/>
    </source>
</evidence>
<dbReference type="CDD" id="cd00067">
    <property type="entry name" value="GAL4"/>
    <property type="match status" value="1"/>
</dbReference>
<dbReference type="SUPFAM" id="SSF57701">
    <property type="entry name" value="Zn2/Cys6 DNA-binding domain"/>
    <property type="match status" value="1"/>
</dbReference>
<dbReference type="AlphaFoldDB" id="A0A0C3GBY7"/>
<dbReference type="PANTHER" id="PTHR37534">
    <property type="entry name" value="TRANSCRIPTIONAL ACTIVATOR PROTEIN UGA3"/>
    <property type="match status" value="1"/>
</dbReference>
<name>A0A0C3GBY7_OIDMZ</name>
<dbReference type="InterPro" id="IPR021858">
    <property type="entry name" value="Fun_TF"/>
</dbReference>
<keyword evidence="5" id="KW-1185">Reference proteome</keyword>
<accession>A0A0C3GBY7</accession>
<dbReference type="GO" id="GO:0008270">
    <property type="term" value="F:zinc ion binding"/>
    <property type="evidence" value="ECO:0007669"/>
    <property type="project" value="InterPro"/>
</dbReference>
<dbReference type="GO" id="GO:0000976">
    <property type="term" value="F:transcription cis-regulatory region binding"/>
    <property type="evidence" value="ECO:0007669"/>
    <property type="project" value="TreeGrafter"/>
</dbReference>
<dbReference type="STRING" id="913774.A0A0C3GBY7"/>
<dbReference type="Proteomes" id="UP000054321">
    <property type="component" value="Unassembled WGS sequence"/>
</dbReference>
<dbReference type="OrthoDB" id="3477330at2759"/>
<dbReference type="Pfam" id="PF00172">
    <property type="entry name" value="Zn_clus"/>
    <property type="match status" value="1"/>
</dbReference>
<dbReference type="InterPro" id="IPR036864">
    <property type="entry name" value="Zn2-C6_fun-type_DNA-bd_sf"/>
</dbReference>
<dbReference type="HOGENOM" id="CLU_009030_3_0_1"/>
<dbReference type="PANTHER" id="PTHR37534:SF7">
    <property type="entry name" value="TRANSCRIPTIONAL ACTIVATOR PROTEIN UGA3"/>
    <property type="match status" value="1"/>
</dbReference>
<keyword evidence="2" id="KW-0539">Nucleus</keyword>
<reference evidence="5" key="2">
    <citation type="submission" date="2015-01" db="EMBL/GenBank/DDBJ databases">
        <title>Evolutionary Origins and Diversification of the Mycorrhizal Mutualists.</title>
        <authorList>
            <consortium name="DOE Joint Genome Institute"/>
            <consortium name="Mycorrhizal Genomics Consortium"/>
            <person name="Kohler A."/>
            <person name="Kuo A."/>
            <person name="Nagy L.G."/>
            <person name="Floudas D."/>
            <person name="Copeland A."/>
            <person name="Barry K.W."/>
            <person name="Cichocki N."/>
            <person name="Veneault-Fourrey C."/>
            <person name="LaButti K."/>
            <person name="Lindquist E.A."/>
            <person name="Lipzen A."/>
            <person name="Lundell T."/>
            <person name="Morin E."/>
            <person name="Murat C."/>
            <person name="Riley R."/>
            <person name="Ohm R."/>
            <person name="Sun H."/>
            <person name="Tunlid A."/>
            <person name="Henrissat B."/>
            <person name="Grigoriev I.V."/>
            <person name="Hibbett D.S."/>
            <person name="Martin F."/>
        </authorList>
    </citation>
    <scope>NUCLEOTIDE SEQUENCE [LARGE SCALE GENOMIC DNA]</scope>
    <source>
        <strain evidence="5">Zn</strain>
    </source>
</reference>
<evidence type="ECO:0000313" key="5">
    <source>
        <dbReference type="Proteomes" id="UP000054321"/>
    </source>
</evidence>
<dbReference type="GO" id="GO:0045944">
    <property type="term" value="P:positive regulation of transcription by RNA polymerase II"/>
    <property type="evidence" value="ECO:0007669"/>
    <property type="project" value="TreeGrafter"/>
</dbReference>
<dbReference type="GO" id="GO:0000981">
    <property type="term" value="F:DNA-binding transcription factor activity, RNA polymerase II-specific"/>
    <property type="evidence" value="ECO:0007669"/>
    <property type="project" value="InterPro"/>
</dbReference>
<dbReference type="InParanoid" id="A0A0C3GBY7"/>
<gene>
    <name evidence="4" type="ORF">OIDMADRAFT_137459</name>
</gene>
<evidence type="ECO:0000256" key="1">
    <source>
        <dbReference type="ARBA" id="ARBA00004123"/>
    </source>
</evidence>
<evidence type="ECO:0000259" key="3">
    <source>
        <dbReference type="Pfam" id="PF00172"/>
    </source>
</evidence>
<dbReference type="InterPro" id="IPR001138">
    <property type="entry name" value="Zn2Cys6_DnaBD"/>
</dbReference>
<reference evidence="4 5" key="1">
    <citation type="submission" date="2014-04" db="EMBL/GenBank/DDBJ databases">
        <authorList>
            <consortium name="DOE Joint Genome Institute"/>
            <person name="Kuo A."/>
            <person name="Martino E."/>
            <person name="Perotto S."/>
            <person name="Kohler A."/>
            <person name="Nagy L.G."/>
            <person name="Floudas D."/>
            <person name="Copeland A."/>
            <person name="Barry K.W."/>
            <person name="Cichocki N."/>
            <person name="Veneault-Fourrey C."/>
            <person name="LaButti K."/>
            <person name="Lindquist E.A."/>
            <person name="Lipzen A."/>
            <person name="Lundell T."/>
            <person name="Morin E."/>
            <person name="Murat C."/>
            <person name="Sun H."/>
            <person name="Tunlid A."/>
            <person name="Henrissat B."/>
            <person name="Grigoriev I.V."/>
            <person name="Hibbett D.S."/>
            <person name="Martin F."/>
            <person name="Nordberg H.P."/>
            <person name="Cantor M.N."/>
            <person name="Hua S.X."/>
        </authorList>
    </citation>
    <scope>NUCLEOTIDE SEQUENCE [LARGE SCALE GENOMIC DNA]</scope>
    <source>
        <strain evidence="4 5">Zn</strain>
    </source>
</reference>
<proteinExistence type="predicted"/>
<dbReference type="Pfam" id="PF11951">
    <property type="entry name" value="Fungal_trans_2"/>
    <property type="match status" value="1"/>
</dbReference>
<organism evidence="4 5">
    <name type="scientific">Oidiodendron maius (strain Zn)</name>
    <dbReference type="NCBI Taxonomy" id="913774"/>
    <lineage>
        <taxon>Eukaryota</taxon>
        <taxon>Fungi</taxon>
        <taxon>Dikarya</taxon>
        <taxon>Ascomycota</taxon>
        <taxon>Pezizomycotina</taxon>
        <taxon>Leotiomycetes</taxon>
        <taxon>Leotiomycetes incertae sedis</taxon>
        <taxon>Myxotrichaceae</taxon>
        <taxon>Oidiodendron</taxon>
    </lineage>
</organism>
<sequence>RRIKCDEAQPICNRCHTARILCKGYNIRLRWKGLSGDSAALPSRNVPPNILTALTRAEVSSIQHDLDGVDSRTPFSSRGLFSVFCAQPVDSASTSLQSPHQSHSSLLTLSDDDVMPLYKDVDKVVGTCTENEIQPCNSPGSHEDNVDQPAYSTFPCNGVSPSHSSSIDCINSADGDGNNECLTPTSIEPLDDQPSPNKELIHHWVISLNSAMAPVARIDRPQHNMLMPLALAGMKCTFQESSAEIAVFHGICAASAFNLFLLRNDDAHYHRLAIRHRHLALCHLRNSIQGNNTANNESIWAAVLTFLFQEGIRGSAHEWRAHMRGLDSLVRANSHMIRNSLVARGVYESWLCITILGNLHTEVDLQSMLTEVPPTLDYIGSVHGLTRPILEMVLEINSLASLKPSPSPIELDRLELLLYLHFPVTSPAEGIGHRTLLQHYMFIYYYATIVHFQRFLRKKEPEAIQDVISTALGHLEAVETVGDKPKGCIWVWPCVVISSECATPELQGRMVSWYEQKRRHGFGNLQVACKLSSEVWRRRTEYVGSPGDVYWQDLINGMEYDVLPL</sequence>
<evidence type="ECO:0000256" key="2">
    <source>
        <dbReference type="ARBA" id="ARBA00023242"/>
    </source>
</evidence>
<feature type="non-terminal residue" evidence="4">
    <location>
        <position position="1"/>
    </location>
</feature>
<dbReference type="EMBL" id="KN832893">
    <property type="protein sequence ID" value="KIM93670.1"/>
    <property type="molecule type" value="Genomic_DNA"/>
</dbReference>
<comment type="subcellular location">
    <subcellularLocation>
        <location evidence="1">Nucleus</location>
    </subcellularLocation>
</comment>